<feature type="transmembrane region" description="Helical" evidence="1">
    <location>
        <begin position="63"/>
        <end position="79"/>
    </location>
</feature>
<keyword evidence="1" id="KW-0812">Transmembrane</keyword>
<reference evidence="2 3" key="1">
    <citation type="submission" date="2013-01" db="EMBL/GenBank/DDBJ databases">
        <authorList>
            <person name="Fiebig A."/>
            <person name="Goeker M."/>
            <person name="Klenk H.-P.P."/>
        </authorList>
    </citation>
    <scope>NUCLEOTIDE SEQUENCE [LARGE SCALE GENOMIC DNA]</scope>
    <source>
        <strain evidence="2 3">DSM 24838</strain>
    </source>
</reference>
<keyword evidence="3" id="KW-1185">Reference proteome</keyword>
<name>A0A0D0Q1G1_9RHOB</name>
<dbReference type="RefSeq" id="WP_018301857.1">
    <property type="nucleotide sequence ID" value="NZ_KB902279.1"/>
</dbReference>
<feature type="transmembrane region" description="Helical" evidence="1">
    <location>
        <begin position="135"/>
        <end position="156"/>
    </location>
</feature>
<organism evidence="2 3">
    <name type="scientific">Wenxinia marina DSM 24838</name>
    <dbReference type="NCBI Taxonomy" id="1123501"/>
    <lineage>
        <taxon>Bacteria</taxon>
        <taxon>Pseudomonadati</taxon>
        <taxon>Pseudomonadota</taxon>
        <taxon>Alphaproteobacteria</taxon>
        <taxon>Rhodobacterales</taxon>
        <taxon>Roseobacteraceae</taxon>
        <taxon>Wenxinia</taxon>
    </lineage>
</organism>
<comment type="caution">
    <text evidence="2">The sequence shown here is derived from an EMBL/GenBank/DDBJ whole genome shotgun (WGS) entry which is preliminary data.</text>
</comment>
<feature type="transmembrane region" description="Helical" evidence="1">
    <location>
        <begin position="40"/>
        <end position="56"/>
    </location>
</feature>
<accession>A0A0D0Q1G1</accession>
<evidence type="ECO:0000313" key="2">
    <source>
        <dbReference type="EMBL" id="KIQ68419.1"/>
    </source>
</evidence>
<protein>
    <submittedName>
        <fullName evidence="2">Uncharacterized protein</fullName>
    </submittedName>
</protein>
<sequence length="213" mass="22333">MSDRTARLTAAALTLVLVLWVGGAAALGLGDPLTSETGALERASFAALVATLLLWVAREPSHALGAGWAVTVLLIGLAGRELDLDKAFLADGILKSDLYRGPNPLAHKAIGLVVVAVALWAFVRWVRRGRRAFATGLRTGSAWAWCLAVAIVLGVGSKSIDGADRKLAPLGIELGPEVVKSLSLVEEGAEFVFALLLVWAVALVPRAAAQRRT</sequence>
<dbReference type="EMBL" id="AONG01000014">
    <property type="protein sequence ID" value="KIQ68419.1"/>
    <property type="molecule type" value="Genomic_DNA"/>
</dbReference>
<dbReference type="AlphaFoldDB" id="A0A0D0Q1G1"/>
<proteinExistence type="predicted"/>
<evidence type="ECO:0000313" key="3">
    <source>
        <dbReference type="Proteomes" id="UP000035100"/>
    </source>
</evidence>
<dbReference type="Proteomes" id="UP000035100">
    <property type="component" value="Unassembled WGS sequence"/>
</dbReference>
<feature type="transmembrane region" description="Helical" evidence="1">
    <location>
        <begin position="105"/>
        <end position="123"/>
    </location>
</feature>
<evidence type="ECO:0000256" key="1">
    <source>
        <dbReference type="SAM" id="Phobius"/>
    </source>
</evidence>
<keyword evidence="1" id="KW-1133">Transmembrane helix</keyword>
<feature type="transmembrane region" description="Helical" evidence="1">
    <location>
        <begin position="191"/>
        <end position="209"/>
    </location>
</feature>
<keyword evidence="1" id="KW-0472">Membrane</keyword>
<dbReference type="OrthoDB" id="269771at2"/>
<gene>
    <name evidence="2" type="ORF">Wenmar_03066</name>
</gene>
<dbReference type="STRING" id="1123501.Wenmar_03066"/>
<dbReference type="eggNOG" id="ENOG5032YG1">
    <property type="taxonomic scope" value="Bacteria"/>
</dbReference>